<dbReference type="SUPFAM" id="SSF51338">
    <property type="entry name" value="Composite domain of metallo-dependent hydrolases"/>
    <property type="match status" value="1"/>
</dbReference>
<name>A0A221M9V6_9BACI</name>
<organism evidence="2 3">
    <name type="scientific">Virgibacillus necropolis</name>
    <dbReference type="NCBI Taxonomy" id="163877"/>
    <lineage>
        <taxon>Bacteria</taxon>
        <taxon>Bacillati</taxon>
        <taxon>Bacillota</taxon>
        <taxon>Bacilli</taxon>
        <taxon>Bacillales</taxon>
        <taxon>Bacillaceae</taxon>
        <taxon>Virgibacillus</taxon>
    </lineage>
</organism>
<reference evidence="2 3" key="1">
    <citation type="journal article" date="2003" name="Int. J. Syst. Evol. Microbiol.">
        <title>Virgibacillus carmonensis sp. nov., Virgibacillus necropolis sp. nov. and Virgibacillus picturae sp. nov., three novel species isolated from deteriorated mural paintings, transfer of the species of the genus salibacillus to Virgibacillus, as Virgibacillus marismortui comb. nov. and Virgibacillus salexigens comb. nov., and emended description of the genus Virgibacillus.</title>
        <authorList>
            <person name="Heyrman J."/>
            <person name="Logan N.A."/>
            <person name="Busse H.J."/>
            <person name="Balcaen A."/>
            <person name="Lebbe L."/>
            <person name="Rodriguez-Diaz M."/>
            <person name="Swings J."/>
            <person name="De Vos P."/>
        </authorList>
    </citation>
    <scope>NUCLEOTIDE SEQUENCE [LARGE SCALE GENOMIC DNA]</scope>
    <source>
        <strain evidence="2 3">LMG 19488</strain>
    </source>
</reference>
<dbReference type="RefSeq" id="WP_089531206.1">
    <property type="nucleotide sequence ID" value="NZ_CP022437.1"/>
</dbReference>
<dbReference type="KEGG" id="vne:CFK40_05200"/>
<dbReference type="InterPro" id="IPR032466">
    <property type="entry name" value="Metal_Hydrolase"/>
</dbReference>
<dbReference type="Gene3D" id="2.30.40.10">
    <property type="entry name" value="Urease, subunit C, domain 1"/>
    <property type="match status" value="1"/>
</dbReference>
<evidence type="ECO:0000259" key="1">
    <source>
        <dbReference type="Pfam" id="PF07969"/>
    </source>
</evidence>
<dbReference type="GO" id="GO:0016810">
    <property type="term" value="F:hydrolase activity, acting on carbon-nitrogen (but not peptide) bonds"/>
    <property type="evidence" value="ECO:0007669"/>
    <property type="project" value="InterPro"/>
</dbReference>
<dbReference type="CDD" id="cd01300">
    <property type="entry name" value="YtcJ_like"/>
    <property type="match status" value="1"/>
</dbReference>
<feature type="domain" description="Amidohydrolase 3" evidence="1">
    <location>
        <begin position="50"/>
        <end position="531"/>
    </location>
</feature>
<dbReference type="PANTHER" id="PTHR22642:SF2">
    <property type="entry name" value="PROTEIN LONG AFTER FAR-RED 3"/>
    <property type="match status" value="1"/>
</dbReference>
<gene>
    <name evidence="2" type="ORF">CFK40_05200</name>
</gene>
<dbReference type="EMBL" id="CP022437">
    <property type="protein sequence ID" value="ASN04448.1"/>
    <property type="molecule type" value="Genomic_DNA"/>
</dbReference>
<evidence type="ECO:0000313" key="3">
    <source>
        <dbReference type="Proteomes" id="UP000204391"/>
    </source>
</evidence>
<dbReference type="InterPro" id="IPR011059">
    <property type="entry name" value="Metal-dep_hydrolase_composite"/>
</dbReference>
<dbReference type="Gene3D" id="3.10.310.70">
    <property type="match status" value="1"/>
</dbReference>
<dbReference type="InterPro" id="IPR033932">
    <property type="entry name" value="YtcJ-like"/>
</dbReference>
<evidence type="ECO:0000313" key="2">
    <source>
        <dbReference type="EMBL" id="ASN04448.1"/>
    </source>
</evidence>
<dbReference type="OrthoDB" id="9767366at2"/>
<dbReference type="InterPro" id="IPR013108">
    <property type="entry name" value="Amidohydro_3"/>
</dbReference>
<protein>
    <submittedName>
        <fullName evidence="2">Amidohydrolase</fullName>
    </submittedName>
</protein>
<accession>A0A221M9V6</accession>
<keyword evidence="3" id="KW-1185">Reference proteome</keyword>
<sequence>MEKQTLFIDGEVITVNGSNQVTEAVAIKGNRIQAVGSTEDILTLKDENSEVIKLNGNTLMPGFIDSHLHITMYGTNALSISCKSEHIQSIDNLLKDIKKRATSTPKGEWIRAWGYHEGNIAEKRFPTKEEMDTVTTDHPILVVRTCGHISAVNSHALRLANIDKNTPDPDGGRFEKRKDGELTGLMVENAHMKMFTVASFTDEEMRKAHKIASEHFAEKGITSIHDATGYGLDNIHALQADSQKGVIKQRIYAMIGALSKPQDVVKHMVDSGIFTGLGDNKFKIGPVKLFLDGSSSGPTIWTRDPYTSDPENFGVHYFKQEEVDELFIPAHAKGWQITSHAQGDAAIDMLLKCIEKANELYPRQDTRHRIEHAGIATPDLIKRMKEQNVVPIPNPAFHYEYGDGYIENYGERAAHMYPLGDYLKEDVVAAIASDCPVTDFSPIRGIHTSLTRQSHSGQIVGENQKVSLLEAIRMYTINGAYASFEEDVKGSLEPGKLADLILFDRSLMNTDTDELLEAQVEWTMIDGEIVYNKTKVEVKS</sequence>
<dbReference type="Proteomes" id="UP000204391">
    <property type="component" value="Chromosome"/>
</dbReference>
<dbReference type="SUPFAM" id="SSF51556">
    <property type="entry name" value="Metallo-dependent hydrolases"/>
    <property type="match status" value="1"/>
</dbReference>
<proteinExistence type="predicted"/>
<keyword evidence="2" id="KW-0378">Hydrolase</keyword>
<dbReference type="Gene3D" id="3.20.20.140">
    <property type="entry name" value="Metal-dependent hydrolases"/>
    <property type="match status" value="1"/>
</dbReference>
<dbReference type="PANTHER" id="PTHR22642">
    <property type="entry name" value="IMIDAZOLONEPROPIONASE"/>
    <property type="match status" value="1"/>
</dbReference>
<dbReference type="Pfam" id="PF07969">
    <property type="entry name" value="Amidohydro_3"/>
    <property type="match status" value="1"/>
</dbReference>
<dbReference type="AlphaFoldDB" id="A0A221M9V6"/>